<evidence type="ECO:0000313" key="1">
    <source>
        <dbReference type="EMBL" id="RMC12118.1"/>
    </source>
</evidence>
<name>A0A3M0KFX4_HIRRU</name>
<protein>
    <recommendedName>
        <fullName evidence="3">Rna-directed dna polymerase from mobile element jockey-like</fullName>
    </recommendedName>
</protein>
<dbReference type="OrthoDB" id="416454at2759"/>
<proteinExistence type="predicted"/>
<dbReference type="EMBL" id="QRBI01000107">
    <property type="protein sequence ID" value="RMC12118.1"/>
    <property type="molecule type" value="Genomic_DNA"/>
</dbReference>
<sequence>MKLLSRERFLDGDSRVFGCSTVWCQYLRYSEIECSLSKFADSTKLSSADNTVEGWDDIQGDLDNLEKLTHENLMK</sequence>
<evidence type="ECO:0008006" key="3">
    <source>
        <dbReference type="Google" id="ProtNLM"/>
    </source>
</evidence>
<reference evidence="1 2" key="1">
    <citation type="submission" date="2018-07" db="EMBL/GenBank/DDBJ databases">
        <title>A high quality draft genome assembly of the barn swallow (H. rustica rustica).</title>
        <authorList>
            <person name="Formenti G."/>
            <person name="Chiara M."/>
            <person name="Poveda L."/>
            <person name="Francoijs K.-J."/>
            <person name="Bonisoli-Alquati A."/>
            <person name="Canova L."/>
            <person name="Gianfranceschi L."/>
            <person name="Horner D.S."/>
            <person name="Saino N."/>
        </authorList>
    </citation>
    <scope>NUCLEOTIDE SEQUENCE [LARGE SCALE GENOMIC DNA]</scope>
    <source>
        <strain evidence="1">Chelidonia</strain>
        <tissue evidence="1">Blood</tissue>
    </source>
</reference>
<organism evidence="1 2">
    <name type="scientific">Hirundo rustica rustica</name>
    <dbReference type="NCBI Taxonomy" id="333673"/>
    <lineage>
        <taxon>Eukaryota</taxon>
        <taxon>Metazoa</taxon>
        <taxon>Chordata</taxon>
        <taxon>Craniata</taxon>
        <taxon>Vertebrata</taxon>
        <taxon>Euteleostomi</taxon>
        <taxon>Archelosauria</taxon>
        <taxon>Archosauria</taxon>
        <taxon>Dinosauria</taxon>
        <taxon>Saurischia</taxon>
        <taxon>Theropoda</taxon>
        <taxon>Coelurosauria</taxon>
        <taxon>Aves</taxon>
        <taxon>Neognathae</taxon>
        <taxon>Neoaves</taxon>
        <taxon>Telluraves</taxon>
        <taxon>Australaves</taxon>
        <taxon>Passeriformes</taxon>
        <taxon>Sylvioidea</taxon>
        <taxon>Hirundinidae</taxon>
        <taxon>Hirundo</taxon>
    </lineage>
</organism>
<dbReference type="AlphaFoldDB" id="A0A3M0KFX4"/>
<evidence type="ECO:0000313" key="2">
    <source>
        <dbReference type="Proteomes" id="UP000269221"/>
    </source>
</evidence>
<keyword evidence="2" id="KW-1185">Reference proteome</keyword>
<accession>A0A3M0KFX4</accession>
<comment type="caution">
    <text evidence="1">The sequence shown here is derived from an EMBL/GenBank/DDBJ whole genome shotgun (WGS) entry which is preliminary data.</text>
</comment>
<dbReference type="Proteomes" id="UP000269221">
    <property type="component" value="Unassembled WGS sequence"/>
</dbReference>
<gene>
    <name evidence="1" type="ORF">DUI87_11253</name>
</gene>